<dbReference type="InterPro" id="IPR036291">
    <property type="entry name" value="NAD(P)-bd_dom_sf"/>
</dbReference>
<dbReference type="PANTHER" id="PTHR43580:SF2">
    <property type="entry name" value="CYTOKINE-LIKE NUCLEAR FACTOR N-PAC"/>
    <property type="match status" value="1"/>
</dbReference>
<evidence type="ECO:0000313" key="5">
    <source>
        <dbReference type="EMBL" id="PRX51488.1"/>
    </source>
</evidence>
<keyword evidence="6" id="KW-1185">Reference proteome</keyword>
<dbReference type="RefSeq" id="WP_106176941.1">
    <property type="nucleotide sequence ID" value="NZ_PVNH01000001.1"/>
</dbReference>
<dbReference type="InterPro" id="IPR013328">
    <property type="entry name" value="6PGD_dom2"/>
</dbReference>
<proteinExistence type="inferred from homology"/>
<dbReference type="PANTHER" id="PTHR43580">
    <property type="entry name" value="OXIDOREDUCTASE GLYR1-RELATED"/>
    <property type="match status" value="1"/>
</dbReference>
<dbReference type="EMBL" id="PVNH01000001">
    <property type="protein sequence ID" value="PRX51488.1"/>
    <property type="molecule type" value="Genomic_DNA"/>
</dbReference>
<evidence type="ECO:0000259" key="4">
    <source>
        <dbReference type="Pfam" id="PF21761"/>
    </source>
</evidence>
<comment type="similarity">
    <text evidence="1">Belongs to the HIBADH-related family.</text>
</comment>
<dbReference type="OrthoDB" id="9135493at2"/>
<dbReference type="InterPro" id="IPR015815">
    <property type="entry name" value="HIBADH-related"/>
</dbReference>
<evidence type="ECO:0000256" key="1">
    <source>
        <dbReference type="ARBA" id="ARBA00009080"/>
    </source>
</evidence>
<evidence type="ECO:0000259" key="3">
    <source>
        <dbReference type="Pfam" id="PF03446"/>
    </source>
</evidence>
<dbReference type="Gene3D" id="3.40.50.720">
    <property type="entry name" value="NAD(P)-binding Rossmann-like Domain"/>
    <property type="match status" value="1"/>
</dbReference>
<evidence type="ECO:0000313" key="6">
    <source>
        <dbReference type="Proteomes" id="UP000238362"/>
    </source>
</evidence>
<organism evidence="5 6">
    <name type="scientific">Prauserella shujinwangii</name>
    <dbReference type="NCBI Taxonomy" id="1453103"/>
    <lineage>
        <taxon>Bacteria</taxon>
        <taxon>Bacillati</taxon>
        <taxon>Actinomycetota</taxon>
        <taxon>Actinomycetes</taxon>
        <taxon>Pseudonocardiales</taxon>
        <taxon>Pseudonocardiaceae</taxon>
        <taxon>Prauserella</taxon>
    </lineage>
</organism>
<name>A0A2T0M407_9PSEU</name>
<gene>
    <name evidence="5" type="ORF">B0I33_101642</name>
</gene>
<dbReference type="PIRSF" id="PIRSF000103">
    <property type="entry name" value="HIBADH"/>
    <property type="match status" value="1"/>
</dbReference>
<feature type="domain" description="6-phosphogluconate dehydrogenase NADP-binding" evidence="3">
    <location>
        <begin position="15"/>
        <end position="163"/>
    </location>
</feature>
<keyword evidence="2" id="KW-0560">Oxidoreductase</keyword>
<comment type="caution">
    <text evidence="5">The sequence shown here is derived from an EMBL/GenBank/DDBJ whole genome shotgun (WGS) entry which is preliminary data.</text>
</comment>
<reference evidence="5 6" key="1">
    <citation type="submission" date="2018-03" db="EMBL/GenBank/DDBJ databases">
        <title>Genomic Encyclopedia of Type Strains, Phase III (KMG-III): the genomes of soil and plant-associated and newly described type strains.</title>
        <authorList>
            <person name="Whitman W."/>
        </authorList>
    </citation>
    <scope>NUCLEOTIDE SEQUENCE [LARGE SCALE GENOMIC DNA]</scope>
    <source>
        <strain evidence="5 6">CGMCC 4.7125</strain>
    </source>
</reference>
<dbReference type="Gene3D" id="1.10.1040.10">
    <property type="entry name" value="N-(1-d-carboxylethyl)-l-norvaline Dehydrogenase, domain 2"/>
    <property type="match status" value="1"/>
</dbReference>
<dbReference type="GO" id="GO:0050661">
    <property type="term" value="F:NADP binding"/>
    <property type="evidence" value="ECO:0007669"/>
    <property type="project" value="InterPro"/>
</dbReference>
<sequence>MTDRHRPEFPEHITVTVLGLGLMGRALAGAFLRAGHPTTVWNRTAAKADDLVARGARLAGSASAAVAAGDLVVVCVSDHDAVRAVLDPLAGGLGGRVLVNLTSGTSRAAREIAAWAARQGADYLDGAIMAVPGAIGTPGALVLYSGPRPAFERYEPVLRRLGGARYLGGDQGLSALHDVAVLSLMWNILNGFLQGAALLGAAGVDATTFAPLARTAIETVTGWLPDYARQVDDGAYPALDSTLDTHVAAMAHLIGESESLGVDPALPRFVKALADRAVAEGHGGAGYAALAELFRTPAGERP</sequence>
<dbReference type="Pfam" id="PF21761">
    <property type="entry name" value="RedAm-like_C"/>
    <property type="match status" value="1"/>
</dbReference>
<dbReference type="AlphaFoldDB" id="A0A2T0M407"/>
<accession>A0A2T0M407</accession>
<dbReference type="SUPFAM" id="SSF51735">
    <property type="entry name" value="NAD(P)-binding Rossmann-fold domains"/>
    <property type="match status" value="1"/>
</dbReference>
<evidence type="ECO:0000256" key="2">
    <source>
        <dbReference type="ARBA" id="ARBA00023002"/>
    </source>
</evidence>
<dbReference type="InterPro" id="IPR048666">
    <property type="entry name" value="RedAm-like_C"/>
</dbReference>
<dbReference type="Pfam" id="PF03446">
    <property type="entry name" value="NAD_binding_2"/>
    <property type="match status" value="1"/>
</dbReference>
<dbReference type="GO" id="GO:0016491">
    <property type="term" value="F:oxidoreductase activity"/>
    <property type="evidence" value="ECO:0007669"/>
    <property type="project" value="UniProtKB-KW"/>
</dbReference>
<protein>
    <submittedName>
        <fullName evidence="5">3-hydroxyisobutyrate dehydrogenase-like beta-hydroxyacid dehydrogenase</fullName>
    </submittedName>
</protein>
<feature type="domain" description="NADPH-dependent reductive aminase-like C-terminal" evidence="4">
    <location>
        <begin position="170"/>
        <end position="295"/>
    </location>
</feature>
<dbReference type="InterPro" id="IPR051265">
    <property type="entry name" value="HIBADH-related_NP60_sf"/>
</dbReference>
<dbReference type="Proteomes" id="UP000238362">
    <property type="component" value="Unassembled WGS sequence"/>
</dbReference>
<dbReference type="InterPro" id="IPR006115">
    <property type="entry name" value="6PGDH_NADP-bd"/>
</dbReference>